<dbReference type="InterPro" id="IPR014821">
    <property type="entry name" value="Ins145_P3_rcpt"/>
</dbReference>
<dbReference type="GO" id="GO:0005219">
    <property type="term" value="F:ryanodine-sensitive calcium-release channel activity"/>
    <property type="evidence" value="ECO:0007669"/>
    <property type="project" value="InterPro"/>
</dbReference>
<feature type="region of interest" description="Disordered" evidence="7">
    <location>
        <begin position="1535"/>
        <end position="1595"/>
    </location>
</feature>
<evidence type="ECO:0000256" key="4">
    <source>
        <dbReference type="ARBA" id="ARBA00022737"/>
    </source>
</evidence>
<keyword evidence="11" id="KW-1185">Reference proteome</keyword>
<keyword evidence="3" id="KW-0107">Calcium channel</keyword>
<dbReference type="GO" id="GO:0042383">
    <property type="term" value="C:sarcolemma"/>
    <property type="evidence" value="ECO:0007669"/>
    <property type="project" value="TreeGrafter"/>
</dbReference>
<dbReference type="SMART" id="SM00449">
    <property type="entry name" value="SPRY"/>
    <property type="match status" value="3"/>
</dbReference>
<dbReference type="Pfam" id="PF21119">
    <property type="entry name" value="RYDR_Jsol"/>
    <property type="match status" value="2"/>
</dbReference>
<comment type="caution">
    <text evidence="10">The sequence shown here is derived from an EMBL/GenBank/DDBJ whole genome shotgun (WGS) entry which is preliminary data.</text>
</comment>
<evidence type="ECO:0000313" key="10">
    <source>
        <dbReference type="EMBL" id="OQV16826.1"/>
    </source>
</evidence>
<dbReference type="InterPro" id="IPR015925">
    <property type="entry name" value="Ryanodine_IP3_receptor"/>
</dbReference>
<sequence length="3045" mass="340103">MAEVHAEAASPEQDDVSFLRTDDVVCLSCTQSTGTGLNERVCLAAEGFGTRYCFLETVSDKNYPPDLASCMLLIEQALSVRALQEMVNASTTGEATSQSGHRTLLYGHAVLLRHCNSRMYLTCLSTSSSTDKLAFDVGLRETAYGEACWWTIHPASKQRSEGEKVRVGDDLILVSVATERYLHTLKSIESSVIASFHQTLWTVLPVASGSVKAKSTSFVLSQDILRFFHGSDECLTIPETWADHPQHNFVVYEGGDALSRARSLWRIELAKTRWAGALFNWHQPFRILHITTGLYLCVKSKDGGTVCLIGQDKATMEETVFFLKASKDDKEFGLNEKEKEEEGMGPQVVKYGDTDFLVQHAQSGLWLSYQTNEVTKKGVGKVEEKIAVMLEEGHMDDTLTFSRSQQEESRSGRVIRKCTYLFHRFNNGLDALLRQPTERRISLGQTLPGPKFNLKENVDLLKDLIAYFAQPADGTEHEAKQLHLRALRNRQDLFQQEGVLTLVLDTIDKISALANSGFLNSLPSGDGDSRLWEVISNDLYLLIAAMIKGNHGNCAQFAQSARLDWLFSRLTQQGSEGVLDVLHSVLTDSPEALNMIREDHIRGIISLLDRSGRDYKILDILGSFCVGNDLAVRSSQNHICDHLLPGKDLLLQTKLVDHVSSMHPNIYVGFTEGSAMFKKWYFEAIIDHVEPVSNTIPHIRVGWANTDGYTPYPGGGERWGANGLGDCMFSFGFDGTNIWTGGQSRAVRMYDTGTGFHKGDIVGCNLDLTLPEISFSLNGIKLRATIRGFNTTGMFYPVVSMSARSSCRFMLGGDNGRLKHGPQAGFSAVIESLPPNETLRIEPCFYFGEMHRSLLAGPSLVQASATFVPTPIDTTGIILPNSVMQIRDKLAENIHELWSVIKIETGWTFGEQRDDTLKLHPCLTSFKNLPILEKNYDITLSIETLKSFLALGYHITMVPIDNLRIRPMKLSSTYTQPNGYKPAPLDLTNIDLTGKMEELVEILAENIHTVWAKNRIEHGWTYGLSQQNISKRSPHLVPYEAVEDPVKKMNRDTATEVVRTLLAYGYNLEPPSGDAGHKGGKPRRSPGNPEAKPISTRSYRAENTYAVTEGKWYYEVDVMTPGYMRVGWALLGCPPGVEIGTDENSYAFDGSLGRKWHQGPEPFGKMWQAGDVVGCLLDLNDGTISFTINGELLLDPSGHEAAFEGVTAEKGGFVPACTLGGGEKARFNFGQDIHSLKFFTSCGLQEGYEPFCVNMTKPVSFWYDRDESVFVPVTETNSMMEVSRIPGSGTTPAGLKLTRKSRSLTGLPDRLQMEFLRLSLPISCRDVYISEDEKEKLQNDIEQARRSHRFSISATPAQRGKIEEHMMTGGFTANDIQNLTSQDRFMREESADMVDSDGEVVEAVPVPRVSLAARASLGGDRLQKQRGIMKKAQSLEVADGNGDDASALNGGVSFHNNGGGQQIQQQSMSGKRMPRSASEDRFNTNRMHESSRDPSLTLVNVDCCTFLHDSPAGSHPHDGKAKKRAQSPFSYLAKKIKDTTGKHRSQSKERFDKGGNKQYGAGSRSPDITLAAGTAGGPSISLRNPQSQQSMGGSSDLLSGGMMMDGDSPRVAFGGFDQDQYGRSSSADTRAEDLHEGKNSLFEMFSEFHYGVRIFPGQDPKFVYIGWVTSDFHRAESPFSLEQIRRAEMKVLDVGGQLKHHCVFQNAYLVCAGELQEQAASQLNQDKGRSGGSAATPGIVVGTTIDIATGLLTFNFNGREVDDERYLIEPGTKLFPAVFVEPTSRDVLQFEFSGTRTALPLSSALFHRDRTLTSQCPPRLRVLTLRPYRWSRVPSQALRVHELKMSDVRGWSMLCDDPVSILAVHIPEEDRCIDILELIENEELLRFHSHTLKLYCAVSSHGNHRVAHALVKHVNQRQLLFALQNPYMSGQLRQTFYDLLIALHLDTHAKAMFNTRDEFVIPVKKWANVGKHKGRGPLQRQASSLNPAICTSLRPLLNMTDKISSEGEDQVPIRNLSAPSFPLSVLKRFIFDALADGVQKATAHCRDPIGWTYEYLFVPLLKVVDQLLLIGIVDQDDLDRLLNMIDPTSFGGRTFDGSNGRGLLHIRLDEGVKLQLCFVLQDLCDERVRRRIEEIVCFSEEYVGKVQSDQLHRYIEIKASDLPSSIAAKKTKEFRCPPKEQMKMLMSFKNPEDESPTPDEIRSRLTDYHSALVTRLGPQPEEKVTRFNRSLGFSNELLTKVIKQSVIKWAAEANIESQELIKEMFSLLHRQYDGVGEMLTAMQKAYVISTANITDVTNMFASLVRIRNLLSVQMGPDEEEVLRYSLWELQNNKVFFQHPDMIGMLAIHQNVMTVMMNTIGKSSNEGSQEGTQKDTTAEMVVSCCKFLCYFCRTSRANQKAMFENLEYLLDKSSMLLYRPSLRGSAPLDVAYFSLMDNSELALSLRESHLEKIAVYLSRCGLQSNSELTAKGYPDIGWDPVEGERYLDFLRYCAWVNGESVEENANLVVRLLIRKPECLGPALSGEGSGLLRAMQDAIALSESLVGNVDPALKENEDYIDMGEAILNFYSVLVDLLGRCSPDTQQLVHARSDSVRARAILQSLVPLPDLEGVLSMKFFIPNFSLLETLPVEDVPNAPPAILPNHKQATLVFLERVYGVEDPELFFRLLEDTFLPDLRAGTMMDGGMASESDVSLALNRYLCNSVLPLLTRQSAFFSNATQYNSLLEATLHTTYSLAKVKNLTKNQREVISEFLLALIREIEPAMMEGLLRKLIVDVSALSEHTIVALKLLTLHYDRCSKYYGSSGGFGNYGTASEPEKRLTMMLFSRIFDSLAARSYDPELFNYALPCLSAIGSALPPDYALVKTDDDDVEPQKLAGHNEVIRMGYQPRPVETSTLFLSPDLQTVVLKFAEHFHDAWALKQYEAGWGYHPSFNEEEKVHPRMQAYNYLPEQIKEDYRLPTEQALKAIMAWNWVLERGEEDTRGARTQMVKRRPSRALQELPHGYVPRPVELNNLTLNREMLALAEKLAENAHDIWAANLKNRNSDY</sequence>
<gene>
    <name evidence="10" type="ORF">BV898_08999</name>
</gene>
<feature type="region of interest" description="Disordered" evidence="7">
    <location>
        <begin position="1069"/>
        <end position="1097"/>
    </location>
</feature>
<evidence type="ECO:0000256" key="6">
    <source>
        <dbReference type="ARBA" id="ARBA00022951"/>
    </source>
</evidence>
<keyword evidence="2" id="KW-0109">Calcium transport</keyword>
<dbReference type="GO" id="GO:0006941">
    <property type="term" value="P:striated muscle contraction"/>
    <property type="evidence" value="ECO:0007669"/>
    <property type="project" value="TreeGrafter"/>
</dbReference>
<reference evidence="11" key="1">
    <citation type="submission" date="2017-01" db="EMBL/GenBank/DDBJ databases">
        <title>Comparative genomics of anhydrobiosis in the tardigrade Hypsibius dujardini.</title>
        <authorList>
            <person name="Yoshida Y."/>
            <person name="Koutsovoulos G."/>
            <person name="Laetsch D."/>
            <person name="Stevens L."/>
            <person name="Kumar S."/>
            <person name="Horikawa D."/>
            <person name="Ishino K."/>
            <person name="Komine S."/>
            <person name="Tomita M."/>
            <person name="Blaxter M."/>
            <person name="Arakawa K."/>
        </authorList>
    </citation>
    <scope>NUCLEOTIDE SEQUENCE [LARGE SCALE GENOMIC DNA]</scope>
    <source>
        <strain evidence="11">Z151</strain>
    </source>
</reference>
<comment type="subcellular location">
    <subcellularLocation>
        <location evidence="1">Sarcoplasmic reticulum membrane</location>
        <topology evidence="1">Multi-pass membrane protein</topology>
    </subcellularLocation>
</comment>
<feature type="domain" description="B30.2/SPRY" evidence="8">
    <location>
        <begin position="605"/>
        <end position="816"/>
    </location>
</feature>
<feature type="compositionally biased region" description="Low complexity" evidence="7">
    <location>
        <begin position="1586"/>
        <end position="1595"/>
    </location>
</feature>
<dbReference type="GO" id="GO:0005790">
    <property type="term" value="C:smooth endoplasmic reticulum"/>
    <property type="evidence" value="ECO:0007669"/>
    <property type="project" value="TreeGrafter"/>
</dbReference>
<dbReference type="InterPro" id="IPR048581">
    <property type="entry name" value="RYDR_Jsol"/>
</dbReference>
<dbReference type="InterPro" id="IPR016093">
    <property type="entry name" value="MIR_motif"/>
</dbReference>
<dbReference type="EMBL" id="MTYJ01000069">
    <property type="protein sequence ID" value="OQV16826.1"/>
    <property type="molecule type" value="Genomic_DNA"/>
</dbReference>
<dbReference type="InterPro" id="IPR013320">
    <property type="entry name" value="ConA-like_dom_sf"/>
</dbReference>
<evidence type="ECO:0000256" key="5">
    <source>
        <dbReference type="ARBA" id="ARBA00022837"/>
    </source>
</evidence>
<evidence type="ECO:0000259" key="9">
    <source>
        <dbReference type="PROSITE" id="PS50919"/>
    </source>
</evidence>
<dbReference type="FunFam" id="2.80.10.50:FF:000021">
    <property type="entry name" value="Ryanodine receptor, isoform F"/>
    <property type="match status" value="1"/>
</dbReference>
<keyword evidence="5" id="KW-0106">Calcium</keyword>
<dbReference type="InterPro" id="IPR001870">
    <property type="entry name" value="B30.2/SPRY"/>
</dbReference>
<dbReference type="GO" id="GO:0034704">
    <property type="term" value="C:calcium channel complex"/>
    <property type="evidence" value="ECO:0007669"/>
    <property type="project" value="TreeGrafter"/>
</dbReference>
<keyword evidence="3" id="KW-0407">Ion channel</keyword>
<dbReference type="PROSITE" id="PS50188">
    <property type="entry name" value="B302_SPRY"/>
    <property type="match status" value="2"/>
</dbReference>
<keyword evidence="2" id="KW-0813">Transport</keyword>
<evidence type="ECO:0000256" key="2">
    <source>
        <dbReference type="ARBA" id="ARBA00022568"/>
    </source>
</evidence>
<proteinExistence type="predicted"/>
<dbReference type="Pfam" id="PF00622">
    <property type="entry name" value="SPRY"/>
    <property type="match status" value="3"/>
</dbReference>
<feature type="domain" description="MIR" evidence="9">
    <location>
        <begin position="101"/>
        <end position="155"/>
    </location>
</feature>
<dbReference type="GO" id="GO:0014808">
    <property type="term" value="P:release of sequestered calcium ion into cytosol by sarcoplasmic reticulum"/>
    <property type="evidence" value="ECO:0007669"/>
    <property type="project" value="TreeGrafter"/>
</dbReference>
<dbReference type="InterPro" id="IPR035764">
    <property type="entry name" value="SPRY2_RyR"/>
</dbReference>
<dbReference type="Gene3D" id="1.10.490.160">
    <property type="match status" value="2"/>
</dbReference>
<dbReference type="SMART" id="SM00472">
    <property type="entry name" value="MIR"/>
    <property type="match status" value="4"/>
</dbReference>
<keyword evidence="2" id="KW-0406">Ion transport</keyword>
<dbReference type="Pfam" id="PF01365">
    <property type="entry name" value="RYDR_ITPR"/>
    <property type="match status" value="2"/>
</dbReference>
<protein>
    <submittedName>
        <fullName evidence="10">Ryanodine receptor</fullName>
    </submittedName>
</protein>
<evidence type="ECO:0000313" key="11">
    <source>
        <dbReference type="Proteomes" id="UP000192578"/>
    </source>
</evidence>
<accession>A0A1W0WNM8</accession>
<dbReference type="Pfam" id="PF02815">
    <property type="entry name" value="MIR"/>
    <property type="match status" value="1"/>
</dbReference>
<dbReference type="Pfam" id="PF08709">
    <property type="entry name" value="Ins145_P3_rec"/>
    <property type="match status" value="1"/>
</dbReference>
<dbReference type="PANTHER" id="PTHR46399">
    <property type="entry name" value="B30.2/SPRY DOMAIN-CONTAINING PROTEIN"/>
    <property type="match status" value="1"/>
</dbReference>
<dbReference type="Gene3D" id="6.20.350.10">
    <property type="match status" value="2"/>
</dbReference>
<dbReference type="GO" id="GO:0033017">
    <property type="term" value="C:sarcoplasmic reticulum membrane"/>
    <property type="evidence" value="ECO:0007669"/>
    <property type="project" value="UniProtKB-SubCell"/>
</dbReference>
<dbReference type="PRINTS" id="PR00795">
    <property type="entry name" value="RYANODINER"/>
</dbReference>
<keyword evidence="10" id="KW-0675">Receptor</keyword>
<dbReference type="InterPro" id="IPR003032">
    <property type="entry name" value="Ryanodine_rcpt"/>
</dbReference>
<dbReference type="InterPro" id="IPR003877">
    <property type="entry name" value="SPRY_dom"/>
</dbReference>
<feature type="domain" description="B30.2/SPRY" evidence="8">
    <location>
        <begin position="1029"/>
        <end position="1234"/>
    </location>
</feature>
<dbReference type="InterPro" id="IPR035761">
    <property type="entry name" value="SPRY1_RyR"/>
</dbReference>
<dbReference type="Proteomes" id="UP000192578">
    <property type="component" value="Unassembled WGS sequence"/>
</dbReference>
<keyword evidence="6" id="KW-0703">Sarcoplasmic reticulum</keyword>
<dbReference type="GO" id="GO:0030018">
    <property type="term" value="C:Z disc"/>
    <property type="evidence" value="ECO:0007669"/>
    <property type="project" value="TreeGrafter"/>
</dbReference>
<name>A0A1W0WNM8_HYPEX</name>
<evidence type="ECO:0000256" key="7">
    <source>
        <dbReference type="SAM" id="MobiDB-lite"/>
    </source>
</evidence>
<dbReference type="SUPFAM" id="SSF82109">
    <property type="entry name" value="MIR domain"/>
    <property type="match status" value="2"/>
</dbReference>
<dbReference type="InterPro" id="IPR000699">
    <property type="entry name" value="RIH_dom"/>
</dbReference>
<evidence type="ECO:0000256" key="3">
    <source>
        <dbReference type="ARBA" id="ARBA00022673"/>
    </source>
</evidence>
<dbReference type="InterPro" id="IPR043136">
    <property type="entry name" value="B30.2/SPRY_sf"/>
</dbReference>
<dbReference type="CDD" id="cd12878">
    <property type="entry name" value="SPRY2_RyR"/>
    <property type="match status" value="1"/>
</dbReference>
<feature type="compositionally biased region" description="Basic and acidic residues" evidence="7">
    <location>
        <begin position="1477"/>
        <end position="1492"/>
    </location>
</feature>
<dbReference type="OrthoDB" id="300855at2759"/>
<dbReference type="CDD" id="cd12877">
    <property type="entry name" value="SPRY1_RyR"/>
    <property type="match status" value="1"/>
</dbReference>
<dbReference type="PANTHER" id="PTHR46399:SF8">
    <property type="entry name" value="B30.2_SPRY DOMAIN-CONTAINING PROTEIN"/>
    <property type="match status" value="1"/>
</dbReference>
<dbReference type="PROSITE" id="PS50919">
    <property type="entry name" value="MIR"/>
    <property type="match status" value="1"/>
</dbReference>
<dbReference type="FunFam" id="1.10.490.160:FF:000003">
    <property type="entry name" value="Ryanodine receptor, isoform E"/>
    <property type="match status" value="1"/>
</dbReference>
<keyword evidence="4" id="KW-0677">Repeat</keyword>
<dbReference type="SUPFAM" id="SSF49899">
    <property type="entry name" value="Concanavalin A-like lectins/glucanases"/>
    <property type="match status" value="2"/>
</dbReference>
<dbReference type="Gene3D" id="1.25.10.30">
    <property type="entry name" value="IP3 receptor type 1 binding core, RIH domain"/>
    <property type="match status" value="1"/>
</dbReference>
<dbReference type="Pfam" id="PF02026">
    <property type="entry name" value="RyR"/>
    <property type="match status" value="4"/>
</dbReference>
<feature type="compositionally biased region" description="Basic and acidic residues" evidence="7">
    <location>
        <begin position="1535"/>
        <end position="1555"/>
    </location>
</feature>
<dbReference type="Gene3D" id="2.60.120.920">
    <property type="match status" value="3"/>
</dbReference>
<evidence type="ECO:0000259" key="8">
    <source>
        <dbReference type="PROSITE" id="PS50188"/>
    </source>
</evidence>
<dbReference type="Gene3D" id="2.80.10.50">
    <property type="match status" value="2"/>
</dbReference>
<organism evidence="10 11">
    <name type="scientific">Hypsibius exemplaris</name>
    <name type="common">Freshwater tardigrade</name>
    <dbReference type="NCBI Taxonomy" id="2072580"/>
    <lineage>
        <taxon>Eukaryota</taxon>
        <taxon>Metazoa</taxon>
        <taxon>Ecdysozoa</taxon>
        <taxon>Tardigrada</taxon>
        <taxon>Eutardigrada</taxon>
        <taxon>Parachela</taxon>
        <taxon>Hypsibioidea</taxon>
        <taxon>Hypsibiidae</taxon>
        <taxon>Hypsibius</taxon>
    </lineage>
</organism>
<feature type="region of interest" description="Disordered" evidence="7">
    <location>
        <begin position="1458"/>
        <end position="1494"/>
    </location>
</feature>
<dbReference type="InterPro" id="IPR036300">
    <property type="entry name" value="MIR_dom_sf"/>
</dbReference>
<evidence type="ECO:0000256" key="1">
    <source>
        <dbReference type="ARBA" id="ARBA00004326"/>
    </source>
</evidence>
<dbReference type="InterPro" id="IPR013333">
    <property type="entry name" value="Ryan_recept"/>
</dbReference>